<dbReference type="Pfam" id="PF13646">
    <property type="entry name" value="HEAT_2"/>
    <property type="match status" value="1"/>
</dbReference>
<dbReference type="KEGG" id="mema:MMAB1_0621"/>
<reference evidence="2 3" key="1">
    <citation type="submission" date="2016-01" db="EMBL/GenBank/DDBJ databases">
        <authorList>
            <person name="Manzoor S."/>
        </authorList>
    </citation>
    <scope>NUCLEOTIDE SEQUENCE [LARGE SCALE GENOMIC DNA]</scope>
    <source>
        <strain evidence="2">Methanoculleus sp MAB1</strain>
    </source>
</reference>
<dbReference type="PANTHER" id="PTHR12697">
    <property type="entry name" value="PBS LYASE HEAT-LIKE PROTEIN"/>
    <property type="match status" value="1"/>
</dbReference>
<dbReference type="OrthoDB" id="10495at2157"/>
<evidence type="ECO:0000256" key="1">
    <source>
        <dbReference type="SAM" id="MobiDB-lite"/>
    </source>
</evidence>
<dbReference type="GO" id="GO:0016491">
    <property type="term" value="F:oxidoreductase activity"/>
    <property type="evidence" value="ECO:0007669"/>
    <property type="project" value="TreeGrafter"/>
</dbReference>
<dbReference type="Gene3D" id="1.25.10.10">
    <property type="entry name" value="Leucine-rich Repeat Variant"/>
    <property type="match status" value="2"/>
</dbReference>
<dbReference type="EMBL" id="LT158599">
    <property type="protein sequence ID" value="CVK31838.1"/>
    <property type="molecule type" value="Genomic_DNA"/>
</dbReference>
<feature type="region of interest" description="Disordered" evidence="1">
    <location>
        <begin position="119"/>
        <end position="181"/>
    </location>
</feature>
<sequence length="287" mass="31008">MQRRDVPVGEMQYDVDLMASKRDIDGLIEALQSSDPEIRRSAALGLGRLGEWRATEPLIVALADPIQAVREAAANALVMVGTPAVEPLIDLLERPEASAGYERPREVSREGLTQIDLLAGPEGIPPEKRPLRHRGGITQHDVLAGPEGIRRAGGRRALEEEEEGLTQHDLLAGPEGIPPGKRTLQHRVLAQHDLLAGPEGVKEHEALFPEAGRAGVVEEAPPPEMRRGLRRAYAAAILGEIADPRAEGPLTRSLSDDDPVVRKAAGDAIVRFREKRGEATPVPPASR</sequence>
<protein>
    <submittedName>
        <fullName evidence="2">Heat repeat-containing PBS lyase</fullName>
    </submittedName>
</protein>
<dbReference type="PANTHER" id="PTHR12697:SF5">
    <property type="entry name" value="DEOXYHYPUSINE HYDROXYLASE"/>
    <property type="match status" value="1"/>
</dbReference>
<dbReference type="InterPro" id="IPR016024">
    <property type="entry name" value="ARM-type_fold"/>
</dbReference>
<proteinExistence type="predicted"/>
<dbReference type="GO" id="GO:0016829">
    <property type="term" value="F:lyase activity"/>
    <property type="evidence" value="ECO:0007669"/>
    <property type="project" value="UniProtKB-KW"/>
</dbReference>
<dbReference type="InterPro" id="IPR011989">
    <property type="entry name" value="ARM-like"/>
</dbReference>
<gene>
    <name evidence="2" type="ORF">MMAB1_0621</name>
</gene>
<organism evidence="2 3">
    <name type="scientific">Methanoculleus bourgensis</name>
    <dbReference type="NCBI Taxonomy" id="83986"/>
    <lineage>
        <taxon>Archaea</taxon>
        <taxon>Methanobacteriati</taxon>
        <taxon>Methanobacteriota</taxon>
        <taxon>Stenosarchaea group</taxon>
        <taxon>Methanomicrobia</taxon>
        <taxon>Methanomicrobiales</taxon>
        <taxon>Methanomicrobiaceae</taxon>
        <taxon>Methanoculleus</taxon>
    </lineage>
</organism>
<name>A0A0X3BIE4_9EURY</name>
<dbReference type="AlphaFoldDB" id="A0A0X3BIE4"/>
<dbReference type="InterPro" id="IPR004155">
    <property type="entry name" value="PBS_lyase_HEAT"/>
</dbReference>
<dbReference type="SUPFAM" id="SSF48371">
    <property type="entry name" value="ARM repeat"/>
    <property type="match status" value="2"/>
</dbReference>
<evidence type="ECO:0000313" key="2">
    <source>
        <dbReference type="EMBL" id="CVK31838.1"/>
    </source>
</evidence>
<keyword evidence="2" id="KW-0456">Lyase</keyword>
<dbReference type="SMART" id="SM00567">
    <property type="entry name" value="EZ_HEAT"/>
    <property type="match status" value="3"/>
</dbReference>
<accession>A0A0X3BIE4</accession>
<evidence type="ECO:0000313" key="3">
    <source>
        <dbReference type="Proteomes" id="UP000069850"/>
    </source>
</evidence>
<dbReference type="Proteomes" id="UP000069850">
    <property type="component" value="Chromosome 1"/>
</dbReference>